<dbReference type="AlphaFoldDB" id="C9R9N7"/>
<comment type="subcellular location">
    <subcellularLocation>
        <location evidence="1">Cell membrane</location>
        <topology evidence="1">Multi-pass membrane protein</topology>
    </subcellularLocation>
</comment>
<dbReference type="RefSeq" id="WP_015739893.1">
    <property type="nucleotide sequence ID" value="NC_013385.1"/>
</dbReference>
<protein>
    <submittedName>
        <fullName evidence="8">Permease</fullName>
    </submittedName>
</protein>
<dbReference type="PANTHER" id="PTHR43299">
    <property type="entry name" value="UPF0718 PROTEIN YRAQ"/>
    <property type="match status" value="1"/>
</dbReference>
<dbReference type="HOGENOM" id="CLU_2153008_0_0_9"/>
<keyword evidence="9" id="KW-1185">Reference proteome</keyword>
<dbReference type="STRING" id="429009.Adeg_1936"/>
<sequence length="111" mass="12310">MKRLSERQKFVLLVAAFVAAYFLPLENPRLQSALLEAFYMLHDYAREHVLFCLVPALFIAGAMTTFLSSQAVIRYLGPESKRWTAYGVGGGFGRDPGGLLLHGPTAFHGHL</sequence>
<evidence type="ECO:0000256" key="1">
    <source>
        <dbReference type="ARBA" id="ARBA00004651"/>
    </source>
</evidence>
<dbReference type="eggNOG" id="COG0701">
    <property type="taxonomic scope" value="Bacteria"/>
</dbReference>
<gene>
    <name evidence="8" type="ordered locus">Adeg_1936</name>
</gene>
<name>C9R9N7_AMMDK</name>
<keyword evidence="5 7" id="KW-1133">Transmembrane helix</keyword>
<comment type="similarity">
    <text evidence="2">Belongs to the UPF0718 family.</text>
</comment>
<organism evidence="8 9">
    <name type="scientific">Ammonifex degensii (strain DSM 10501 / KC4)</name>
    <dbReference type="NCBI Taxonomy" id="429009"/>
    <lineage>
        <taxon>Bacteria</taxon>
        <taxon>Bacillati</taxon>
        <taxon>Bacillota</taxon>
        <taxon>Clostridia</taxon>
        <taxon>Thermoanaerobacterales</taxon>
        <taxon>Thermoanaerobacteraceae</taxon>
        <taxon>Ammonifex</taxon>
    </lineage>
</organism>
<evidence type="ECO:0000256" key="2">
    <source>
        <dbReference type="ARBA" id="ARBA00006386"/>
    </source>
</evidence>
<evidence type="ECO:0000256" key="6">
    <source>
        <dbReference type="ARBA" id="ARBA00023136"/>
    </source>
</evidence>
<evidence type="ECO:0000256" key="3">
    <source>
        <dbReference type="ARBA" id="ARBA00022475"/>
    </source>
</evidence>
<keyword evidence="6 7" id="KW-0472">Membrane</keyword>
<reference evidence="8 9" key="1">
    <citation type="submission" date="2009-10" db="EMBL/GenBank/DDBJ databases">
        <title>Complete sequence of chromosome of Ammonifex degensii KC4.</title>
        <authorList>
            <consortium name="US DOE Joint Genome Institute"/>
            <person name="Kerfeld C."/>
            <person name="Goodner B."/>
            <person name="Huber H."/>
            <person name="Stetter K."/>
            <person name="Lucas S."/>
            <person name="Copeland A."/>
            <person name="Lapidus A."/>
            <person name="Glavina del Rio T."/>
            <person name="Dalin E."/>
            <person name="Tice H."/>
            <person name="Bruce D."/>
            <person name="Goodwin L."/>
            <person name="Pitluck S."/>
            <person name="Saunders E."/>
            <person name="Brettin T."/>
            <person name="Detter J.C."/>
            <person name="Han C."/>
            <person name="Larimer F."/>
            <person name="Land M."/>
            <person name="Hauser L."/>
            <person name="Kyrpides N."/>
            <person name="Ovchinnikova G."/>
            <person name="Richardson P."/>
        </authorList>
    </citation>
    <scope>NUCLEOTIDE SEQUENCE [LARGE SCALE GENOMIC DNA]</scope>
    <source>
        <strain evidence="9">DSM 10501 / KC4</strain>
    </source>
</reference>
<keyword evidence="3" id="KW-1003">Cell membrane</keyword>
<dbReference type="GO" id="GO:0005886">
    <property type="term" value="C:plasma membrane"/>
    <property type="evidence" value="ECO:0007669"/>
    <property type="project" value="UniProtKB-SubCell"/>
</dbReference>
<proteinExistence type="inferred from homology"/>
<dbReference type="InterPro" id="IPR005524">
    <property type="entry name" value="DUF318"/>
</dbReference>
<dbReference type="Pfam" id="PF03773">
    <property type="entry name" value="ArsP_1"/>
    <property type="match status" value="1"/>
</dbReference>
<evidence type="ECO:0000256" key="5">
    <source>
        <dbReference type="ARBA" id="ARBA00022989"/>
    </source>
</evidence>
<dbReference type="PANTHER" id="PTHR43299:SF1">
    <property type="entry name" value="UPF0718 PROTEIN YRAQ"/>
    <property type="match status" value="1"/>
</dbReference>
<keyword evidence="4 7" id="KW-0812">Transmembrane</keyword>
<evidence type="ECO:0000313" key="8">
    <source>
        <dbReference type="EMBL" id="ACX53016.1"/>
    </source>
</evidence>
<evidence type="ECO:0000256" key="4">
    <source>
        <dbReference type="ARBA" id="ARBA00022692"/>
    </source>
</evidence>
<feature type="transmembrane region" description="Helical" evidence="7">
    <location>
        <begin position="48"/>
        <end position="73"/>
    </location>
</feature>
<evidence type="ECO:0000313" key="9">
    <source>
        <dbReference type="Proteomes" id="UP000002620"/>
    </source>
</evidence>
<evidence type="ECO:0000256" key="7">
    <source>
        <dbReference type="SAM" id="Phobius"/>
    </source>
</evidence>
<dbReference type="EMBL" id="CP001785">
    <property type="protein sequence ID" value="ACX53016.1"/>
    <property type="molecule type" value="Genomic_DNA"/>
</dbReference>
<accession>C9R9N7</accession>
<dbReference type="KEGG" id="adg:Adeg_1936"/>
<dbReference type="Proteomes" id="UP000002620">
    <property type="component" value="Chromosome"/>
</dbReference>